<reference evidence="2" key="1">
    <citation type="journal article" date="2019" name="Int. J. Syst. Evol. Microbiol.">
        <title>The Global Catalogue of Microorganisms (GCM) 10K type strain sequencing project: providing services to taxonomists for standard genome sequencing and annotation.</title>
        <authorList>
            <consortium name="The Broad Institute Genomics Platform"/>
            <consortium name="The Broad Institute Genome Sequencing Center for Infectious Disease"/>
            <person name="Wu L."/>
            <person name="Ma J."/>
        </authorList>
    </citation>
    <scope>NUCLEOTIDE SEQUENCE [LARGE SCALE GENOMIC DNA]</scope>
    <source>
        <strain evidence="2">JCM 17137</strain>
    </source>
</reference>
<gene>
    <name evidence="1" type="ORF">GCM10022402_16410</name>
</gene>
<organism evidence="1 2">
    <name type="scientific">Salinactinospora qingdaonensis</name>
    <dbReference type="NCBI Taxonomy" id="702744"/>
    <lineage>
        <taxon>Bacteria</taxon>
        <taxon>Bacillati</taxon>
        <taxon>Actinomycetota</taxon>
        <taxon>Actinomycetes</taxon>
        <taxon>Streptosporangiales</taxon>
        <taxon>Nocardiopsidaceae</taxon>
        <taxon>Salinactinospora</taxon>
    </lineage>
</organism>
<protein>
    <submittedName>
        <fullName evidence="1">Uncharacterized protein</fullName>
    </submittedName>
</protein>
<sequence length="44" mass="4691">MTILAVLRITDEGTPRSLRDLDAVARTTPARRASVTAATSHVAE</sequence>
<keyword evidence="2" id="KW-1185">Reference proteome</keyword>
<accession>A0ABP7FE04</accession>
<dbReference type="Proteomes" id="UP001500908">
    <property type="component" value="Unassembled WGS sequence"/>
</dbReference>
<comment type="caution">
    <text evidence="1">The sequence shown here is derived from an EMBL/GenBank/DDBJ whole genome shotgun (WGS) entry which is preliminary data.</text>
</comment>
<dbReference type="EMBL" id="BAABDD010000006">
    <property type="protein sequence ID" value="GAA3737108.1"/>
    <property type="molecule type" value="Genomic_DNA"/>
</dbReference>
<evidence type="ECO:0000313" key="1">
    <source>
        <dbReference type="EMBL" id="GAA3737108.1"/>
    </source>
</evidence>
<proteinExistence type="predicted"/>
<evidence type="ECO:0000313" key="2">
    <source>
        <dbReference type="Proteomes" id="UP001500908"/>
    </source>
</evidence>
<name>A0ABP7FE04_9ACTN</name>